<organism evidence="2 3">
    <name type="scientific">Sneathia sanguinegens</name>
    <dbReference type="NCBI Taxonomy" id="40543"/>
    <lineage>
        <taxon>Bacteria</taxon>
        <taxon>Fusobacteriati</taxon>
        <taxon>Fusobacteriota</taxon>
        <taxon>Fusobacteriia</taxon>
        <taxon>Fusobacteriales</taxon>
        <taxon>Leptotrichiaceae</taxon>
        <taxon>Sneathia</taxon>
    </lineage>
</organism>
<evidence type="ECO:0000313" key="2">
    <source>
        <dbReference type="EMBL" id="MDK9580388.1"/>
    </source>
</evidence>
<protein>
    <submittedName>
        <fullName evidence="2">HD domain-containing protein</fullName>
    </submittedName>
</protein>
<evidence type="ECO:0000313" key="3">
    <source>
        <dbReference type="Proteomes" id="UP001225134"/>
    </source>
</evidence>
<dbReference type="Pfam" id="PF01966">
    <property type="entry name" value="HD"/>
    <property type="match status" value="1"/>
</dbReference>
<dbReference type="InterPro" id="IPR006674">
    <property type="entry name" value="HD_domain"/>
</dbReference>
<accession>A0ABT7HIP9</accession>
<keyword evidence="3" id="KW-1185">Reference proteome</keyword>
<dbReference type="Proteomes" id="UP001225134">
    <property type="component" value="Unassembled WGS sequence"/>
</dbReference>
<proteinExistence type="predicted"/>
<comment type="caution">
    <text evidence="2">The sequence shown here is derived from an EMBL/GenBank/DDBJ whole genome shotgun (WGS) entry which is preliminary data.</text>
</comment>
<name>A0ABT7HIP9_9FUSO</name>
<sequence>MIRYAIRKFCDYYFRKIDKLLELEISELLSTKEKEIFNKMDYYDKWHGMEVYKKMKDKTSDELYLKFSLLHDCGKHRASFLLRVLTKLNFKTRLKEHPKIGYLMLKDINKEVAELILHHHDKNTKGLLKIFQDCDDRS</sequence>
<dbReference type="RefSeq" id="WP_066728628.1">
    <property type="nucleotide sequence ID" value="NZ_CAMPUK010000008.1"/>
</dbReference>
<evidence type="ECO:0000259" key="1">
    <source>
        <dbReference type="Pfam" id="PF01966"/>
    </source>
</evidence>
<feature type="domain" description="HD" evidence="1">
    <location>
        <begin position="58"/>
        <end position="124"/>
    </location>
</feature>
<dbReference type="EMBL" id="JASSPP010000003">
    <property type="protein sequence ID" value="MDK9580388.1"/>
    <property type="molecule type" value="Genomic_DNA"/>
</dbReference>
<gene>
    <name evidence="2" type="ORF">QQA45_02505</name>
</gene>
<dbReference type="SUPFAM" id="SSF109604">
    <property type="entry name" value="HD-domain/PDEase-like"/>
    <property type="match status" value="1"/>
</dbReference>
<dbReference type="Gene3D" id="1.10.3210.10">
    <property type="entry name" value="Hypothetical protein af1432"/>
    <property type="match status" value="1"/>
</dbReference>
<reference evidence="2 3" key="1">
    <citation type="submission" date="2023-06" db="EMBL/GenBank/DDBJ databases">
        <title>Antibody response to the Sneathia vaginalis cytopathogenic toxin A during pregnancy.</title>
        <authorList>
            <person name="Mccoy Z.T."/>
            <person name="Serrano M.G."/>
            <person name="Spaine K."/>
            <person name="Edwards D.J."/>
            <person name="Buck G.A."/>
            <person name="Jefferson K."/>
        </authorList>
    </citation>
    <scope>NUCLEOTIDE SEQUENCE [LARGE SCALE GENOMIC DNA]</scope>
    <source>
        <strain evidence="2 3">CCUG 42621</strain>
    </source>
</reference>